<dbReference type="Gene3D" id="2.60.120.10">
    <property type="entry name" value="Jelly Rolls"/>
    <property type="match status" value="1"/>
</dbReference>
<dbReference type="RefSeq" id="WP_124973647.1">
    <property type="nucleotide sequence ID" value="NZ_BDQK01000017.1"/>
</dbReference>
<dbReference type="EMBL" id="BDQK01000017">
    <property type="protein sequence ID" value="GBF82537.1"/>
    <property type="molecule type" value="Genomic_DNA"/>
</dbReference>
<reference evidence="2" key="1">
    <citation type="submission" date="2017-05" db="EMBL/GenBank/DDBJ databases">
        <title>Physiological properties and genetic analysis related to exopolysaccharide production of fresh-water unicellular cyanobacterium Aphanothece sacrum, Suizenji Nori, that has been cultured as a food source in Japan.</title>
        <authorList>
            <person name="Kanesaki Y."/>
            <person name="Yoshikawa S."/>
            <person name="Ohki K."/>
        </authorList>
    </citation>
    <scope>NUCLEOTIDE SEQUENCE [LARGE SCALE GENOMIC DNA]</scope>
    <source>
        <strain evidence="2">FPU1</strain>
    </source>
</reference>
<keyword evidence="2" id="KW-1185">Reference proteome</keyword>
<dbReference type="SUPFAM" id="SSF51182">
    <property type="entry name" value="RmlC-like cupins"/>
    <property type="match status" value="1"/>
</dbReference>
<organism evidence="1 2">
    <name type="scientific">Aphanothece sacrum FPU1</name>
    <dbReference type="NCBI Taxonomy" id="1920663"/>
    <lineage>
        <taxon>Bacteria</taxon>
        <taxon>Bacillati</taxon>
        <taxon>Cyanobacteriota</taxon>
        <taxon>Cyanophyceae</taxon>
        <taxon>Oscillatoriophycideae</taxon>
        <taxon>Chroococcales</taxon>
        <taxon>Aphanothecaceae</taxon>
        <taxon>Aphanothece</taxon>
    </lineage>
</organism>
<evidence type="ECO:0000313" key="1">
    <source>
        <dbReference type="EMBL" id="GBF82537.1"/>
    </source>
</evidence>
<evidence type="ECO:0000313" key="2">
    <source>
        <dbReference type="Proteomes" id="UP000287247"/>
    </source>
</evidence>
<protein>
    <submittedName>
        <fullName evidence="1">Cupin</fullName>
    </submittedName>
</protein>
<proteinExistence type="predicted"/>
<name>A0A401IMR0_APHSA</name>
<dbReference type="InterPro" id="IPR014710">
    <property type="entry name" value="RmlC-like_jellyroll"/>
</dbReference>
<gene>
    <name evidence="1" type="ORF">AsFPU1_3967</name>
</gene>
<accession>A0A401IMR0</accession>
<dbReference type="AlphaFoldDB" id="A0A401IMR0"/>
<dbReference type="Proteomes" id="UP000287247">
    <property type="component" value="Unassembled WGS sequence"/>
</dbReference>
<dbReference type="InterPro" id="IPR011051">
    <property type="entry name" value="RmlC_Cupin_sf"/>
</dbReference>
<sequence length="380" mass="43921">MDPRFNEIFTQPENSIFQVVFYPDRIYHAQYLNATRSDRYRYNVQEVRSKQDLNVLKGEVYLDGQFLSNFVRIEYRSSHLVELAREKGRFLRQELLAFVKVIPENGQNIAESMVKLLYSPWIDAYQVEIWETLEPPTNNSHDFKVLDMMGYQKPITRIPAFNPALRDIKALKQLELAVRENDRDLPFGYTINNPAWDNDYERSYQVPNTPQPSSNLNTVKVDNYLINFQRGWFIQSEDVEPVRYLNALMQPNNPDFDTTGTNVIEMRWIVQRDLGSSLVFFHEVTIPPGKVEGTHRHIGSEELYYIVEGTGIAYLGVGDDPKTDHFPTVTRDIFGIGKKECKELPVKPGSVIYTKSGGIHGIRNPGNTPLKFIAFLYHSS</sequence>
<comment type="caution">
    <text evidence="1">The sequence shown here is derived from an EMBL/GenBank/DDBJ whole genome shotgun (WGS) entry which is preliminary data.</text>
</comment>
<dbReference type="OrthoDB" id="9797047at2"/>